<dbReference type="AlphaFoldDB" id="A0A2I0W417"/>
<name>A0A2I0W417_9ASPA</name>
<feature type="region of interest" description="Disordered" evidence="1">
    <location>
        <begin position="1"/>
        <end position="23"/>
    </location>
</feature>
<proteinExistence type="predicted"/>
<evidence type="ECO:0000313" key="2">
    <source>
        <dbReference type="EMBL" id="PKU70416.1"/>
    </source>
</evidence>
<organism evidence="2 3">
    <name type="scientific">Dendrobium catenatum</name>
    <dbReference type="NCBI Taxonomy" id="906689"/>
    <lineage>
        <taxon>Eukaryota</taxon>
        <taxon>Viridiplantae</taxon>
        <taxon>Streptophyta</taxon>
        <taxon>Embryophyta</taxon>
        <taxon>Tracheophyta</taxon>
        <taxon>Spermatophyta</taxon>
        <taxon>Magnoliopsida</taxon>
        <taxon>Liliopsida</taxon>
        <taxon>Asparagales</taxon>
        <taxon>Orchidaceae</taxon>
        <taxon>Epidendroideae</taxon>
        <taxon>Malaxideae</taxon>
        <taxon>Dendrobiinae</taxon>
        <taxon>Dendrobium</taxon>
    </lineage>
</organism>
<dbReference type="Proteomes" id="UP000233837">
    <property type="component" value="Unassembled WGS sequence"/>
</dbReference>
<dbReference type="PANTHER" id="PTHR34539">
    <property type="entry name" value="T6J4.11 PROTEIN"/>
    <property type="match status" value="1"/>
</dbReference>
<evidence type="ECO:0000313" key="3">
    <source>
        <dbReference type="Proteomes" id="UP000233837"/>
    </source>
</evidence>
<reference evidence="2 3" key="2">
    <citation type="journal article" date="2017" name="Nature">
        <title>The Apostasia genome and the evolution of orchids.</title>
        <authorList>
            <person name="Zhang G.Q."/>
            <person name="Liu K.W."/>
            <person name="Li Z."/>
            <person name="Lohaus R."/>
            <person name="Hsiao Y.Y."/>
            <person name="Niu S.C."/>
            <person name="Wang J.Y."/>
            <person name="Lin Y.C."/>
            <person name="Xu Q."/>
            <person name="Chen L.J."/>
            <person name="Yoshida K."/>
            <person name="Fujiwara S."/>
            <person name="Wang Z.W."/>
            <person name="Zhang Y.Q."/>
            <person name="Mitsuda N."/>
            <person name="Wang M."/>
            <person name="Liu G.H."/>
            <person name="Pecoraro L."/>
            <person name="Huang H.X."/>
            <person name="Xiao X.J."/>
            <person name="Lin M."/>
            <person name="Wu X.Y."/>
            <person name="Wu W.L."/>
            <person name="Chen Y.Y."/>
            <person name="Chang S.B."/>
            <person name="Sakamoto S."/>
            <person name="Ohme-Takagi M."/>
            <person name="Yagi M."/>
            <person name="Zeng S.J."/>
            <person name="Shen C.Y."/>
            <person name="Yeh C.M."/>
            <person name="Luo Y.B."/>
            <person name="Tsai W.C."/>
            <person name="Van de Peer Y."/>
            <person name="Liu Z.J."/>
        </authorList>
    </citation>
    <scope>NUCLEOTIDE SEQUENCE [LARGE SCALE GENOMIC DNA]</scope>
    <source>
        <tissue evidence="2">The whole plant</tissue>
    </source>
</reference>
<dbReference type="PANTHER" id="PTHR34539:SF19">
    <property type="entry name" value="T6J4.11 PROTEIN"/>
    <property type="match status" value="1"/>
</dbReference>
<dbReference type="OrthoDB" id="785381at2759"/>
<accession>A0A2I0W417</accession>
<gene>
    <name evidence="2" type="ORF">MA16_Dca007168</name>
</gene>
<sequence length="190" mass="20670">MEEIPTSNKREREDYDELLSSPEEKRLRSDLILDIFDDDTDAGSEDGLASVMKSLEEEIGLPSPIDPPPSEVPLDSGDAQQPDLGYLFEASDDELGLPPTVASSEEDGGLEVRDCAEVDAGFGQIWGFADDLPECYDGFEYSAFRPDESDSVAGEDVGVLGGDLFGYADEFYPPTDLSDLSWRSESLPAV</sequence>
<feature type="region of interest" description="Disordered" evidence="1">
    <location>
        <begin position="58"/>
        <end position="83"/>
    </location>
</feature>
<evidence type="ECO:0000256" key="1">
    <source>
        <dbReference type="SAM" id="MobiDB-lite"/>
    </source>
</evidence>
<reference evidence="2 3" key="1">
    <citation type="journal article" date="2016" name="Sci. Rep.">
        <title>The Dendrobium catenatum Lindl. genome sequence provides insights into polysaccharide synthase, floral development and adaptive evolution.</title>
        <authorList>
            <person name="Zhang G.Q."/>
            <person name="Xu Q."/>
            <person name="Bian C."/>
            <person name="Tsai W.C."/>
            <person name="Yeh C.M."/>
            <person name="Liu K.W."/>
            <person name="Yoshida K."/>
            <person name="Zhang L.S."/>
            <person name="Chang S.B."/>
            <person name="Chen F."/>
            <person name="Shi Y."/>
            <person name="Su Y.Y."/>
            <person name="Zhang Y.Q."/>
            <person name="Chen L.J."/>
            <person name="Yin Y."/>
            <person name="Lin M."/>
            <person name="Huang H."/>
            <person name="Deng H."/>
            <person name="Wang Z.W."/>
            <person name="Zhu S.L."/>
            <person name="Zhao X."/>
            <person name="Deng C."/>
            <person name="Niu S.C."/>
            <person name="Huang J."/>
            <person name="Wang M."/>
            <person name="Liu G.H."/>
            <person name="Yang H.J."/>
            <person name="Xiao X.J."/>
            <person name="Hsiao Y.Y."/>
            <person name="Wu W.L."/>
            <person name="Chen Y.Y."/>
            <person name="Mitsuda N."/>
            <person name="Ohme-Takagi M."/>
            <person name="Luo Y.B."/>
            <person name="Van de Peer Y."/>
            <person name="Liu Z.J."/>
        </authorList>
    </citation>
    <scope>NUCLEOTIDE SEQUENCE [LARGE SCALE GENOMIC DNA]</scope>
    <source>
        <tissue evidence="2">The whole plant</tissue>
    </source>
</reference>
<keyword evidence="3" id="KW-1185">Reference proteome</keyword>
<dbReference type="STRING" id="906689.A0A2I0W417"/>
<dbReference type="EMBL" id="KZ502938">
    <property type="protein sequence ID" value="PKU70416.1"/>
    <property type="molecule type" value="Genomic_DNA"/>
</dbReference>
<protein>
    <submittedName>
        <fullName evidence="2">Uncharacterized protein</fullName>
    </submittedName>
</protein>